<dbReference type="OrthoDB" id="9908492at2"/>
<dbReference type="AlphaFoldDB" id="A0A5E6R2R0"/>
<dbReference type="EMBL" id="CABVHK010000004">
    <property type="protein sequence ID" value="VVM63044.1"/>
    <property type="molecule type" value="Genomic_DNA"/>
</dbReference>
<name>A0A5E6R2R0_PSEFL</name>
<accession>A0A5E6R2R0</accession>
<gene>
    <name evidence="1" type="ORF">PS662_01399</name>
</gene>
<evidence type="ECO:0000313" key="1">
    <source>
        <dbReference type="EMBL" id="VVM63044.1"/>
    </source>
</evidence>
<proteinExistence type="predicted"/>
<reference evidence="1 2" key="1">
    <citation type="submission" date="2019-09" db="EMBL/GenBank/DDBJ databases">
        <authorList>
            <person name="Chandra G."/>
            <person name="Truman W A."/>
        </authorList>
    </citation>
    <scope>NUCLEOTIDE SEQUENCE [LARGE SCALE GENOMIC DNA]</scope>
    <source>
        <strain evidence="1">PS662</strain>
    </source>
</reference>
<evidence type="ECO:0000313" key="2">
    <source>
        <dbReference type="Proteomes" id="UP000326953"/>
    </source>
</evidence>
<organism evidence="1 2">
    <name type="scientific">Pseudomonas fluorescens</name>
    <dbReference type="NCBI Taxonomy" id="294"/>
    <lineage>
        <taxon>Bacteria</taxon>
        <taxon>Pseudomonadati</taxon>
        <taxon>Pseudomonadota</taxon>
        <taxon>Gammaproteobacteria</taxon>
        <taxon>Pseudomonadales</taxon>
        <taxon>Pseudomonadaceae</taxon>
        <taxon>Pseudomonas</taxon>
    </lineage>
</organism>
<dbReference type="RefSeq" id="WP_150710287.1">
    <property type="nucleotide sequence ID" value="NZ_CABVHK010000004.1"/>
</dbReference>
<sequence length="84" mass="9200">MKCSDWTIRVAHTAVIAGKPCSYKSGQTLADNGQRVSRTHVIHLNPRGEGRFPSLPPNTVTEHPPVLLVETHLLETVDHAQKPG</sequence>
<protein>
    <submittedName>
        <fullName evidence="1">Uncharacterized protein</fullName>
    </submittedName>
</protein>
<dbReference type="Proteomes" id="UP000326953">
    <property type="component" value="Unassembled WGS sequence"/>
</dbReference>